<dbReference type="InParanoid" id="H3GFB9"/>
<dbReference type="PROSITE" id="PS50821">
    <property type="entry name" value="PAZ"/>
    <property type="match status" value="1"/>
</dbReference>
<name>H3GFB9_PHYRM</name>
<dbReference type="VEuPathDB" id="FungiDB:KRP22_14152"/>
<feature type="region of interest" description="Disordered" evidence="1">
    <location>
        <begin position="212"/>
        <end position="235"/>
    </location>
</feature>
<dbReference type="InterPro" id="IPR036085">
    <property type="entry name" value="PAZ_dom_sf"/>
</dbReference>
<dbReference type="SUPFAM" id="SSF101690">
    <property type="entry name" value="PAZ domain"/>
    <property type="match status" value="1"/>
</dbReference>
<reference evidence="3" key="2">
    <citation type="submission" date="2015-06" db="UniProtKB">
        <authorList>
            <consortium name="EnsemblProtists"/>
        </authorList>
    </citation>
    <scope>IDENTIFICATION</scope>
    <source>
        <strain evidence="3">Pr102</strain>
    </source>
</reference>
<dbReference type="VEuPathDB" id="FungiDB:KRP22_11141"/>
<organism evidence="3 4">
    <name type="scientific">Phytophthora ramorum</name>
    <name type="common">Sudden oak death agent</name>
    <dbReference type="NCBI Taxonomy" id="164328"/>
    <lineage>
        <taxon>Eukaryota</taxon>
        <taxon>Sar</taxon>
        <taxon>Stramenopiles</taxon>
        <taxon>Oomycota</taxon>
        <taxon>Peronosporomycetes</taxon>
        <taxon>Peronosporales</taxon>
        <taxon>Peronosporaceae</taxon>
        <taxon>Phytophthora</taxon>
    </lineage>
</organism>
<feature type="domain" description="PAZ" evidence="2">
    <location>
        <begin position="83"/>
        <end position="189"/>
    </location>
</feature>
<dbReference type="SMART" id="SM00949">
    <property type="entry name" value="PAZ"/>
    <property type="match status" value="1"/>
</dbReference>
<dbReference type="PANTHER" id="PTHR22891">
    <property type="entry name" value="EUKARYOTIC TRANSLATION INITIATION FACTOR 2C"/>
    <property type="match status" value="1"/>
</dbReference>
<dbReference type="eggNOG" id="KOG1041">
    <property type="taxonomic scope" value="Eukaryota"/>
</dbReference>
<dbReference type="EMBL" id="DS566004">
    <property type="status" value="NOT_ANNOTATED_CDS"/>
    <property type="molecule type" value="Genomic_DNA"/>
</dbReference>
<sequence>MVMQQFTNGANVFRLRIKLNKDVDKVGRCGTLGSPTEKNSWVTTMRIRSKKTLGLWFGSLRATQIHLVVNLDLSVTAFVEAMDAIDFLCETLALRNMSTSVAKYQHSTFSKAIRDVKVNMIHRPGVKRSYRVNGLSRESADNTFFGDDEGQRMSIAQYFQQTYKIRLRYQKLSCLQRNYLPMEVCHVMAGQTCLHNVTDTQVANMIRLTCTPPGDRSSTSSARLTSTRTRSPKASTGCAVKAATSTIKSLAQIVWMINPIADARSYGTVN</sequence>
<dbReference type="EnsemblProtists" id="Phyra74388">
    <property type="protein sequence ID" value="Phyra74388"/>
    <property type="gene ID" value="Phyra74388"/>
</dbReference>
<dbReference type="HOGENOM" id="CLU_1032339_0_0_1"/>
<evidence type="ECO:0000259" key="2">
    <source>
        <dbReference type="PROSITE" id="PS50821"/>
    </source>
</evidence>
<dbReference type="GO" id="GO:0003723">
    <property type="term" value="F:RNA binding"/>
    <property type="evidence" value="ECO:0007669"/>
    <property type="project" value="InterPro"/>
</dbReference>
<dbReference type="STRING" id="164328.H3GFB9"/>
<dbReference type="AlphaFoldDB" id="H3GFB9"/>
<dbReference type="CDD" id="cd02846">
    <property type="entry name" value="PAZ_argonaute_like"/>
    <property type="match status" value="1"/>
</dbReference>
<protein>
    <recommendedName>
        <fullName evidence="2">PAZ domain-containing protein</fullName>
    </recommendedName>
</protein>
<evidence type="ECO:0000256" key="1">
    <source>
        <dbReference type="SAM" id="MobiDB-lite"/>
    </source>
</evidence>
<dbReference type="Pfam" id="PF02170">
    <property type="entry name" value="PAZ"/>
    <property type="match status" value="1"/>
</dbReference>
<proteinExistence type="predicted"/>
<dbReference type="Proteomes" id="UP000005238">
    <property type="component" value="Unassembled WGS sequence"/>
</dbReference>
<accession>H3GFB9</accession>
<dbReference type="InterPro" id="IPR003100">
    <property type="entry name" value="PAZ_dom"/>
</dbReference>
<dbReference type="Gene3D" id="2.170.260.10">
    <property type="entry name" value="paz domain"/>
    <property type="match status" value="1"/>
</dbReference>
<dbReference type="VEuPathDB" id="FungiDB:KRP23_1681"/>
<evidence type="ECO:0000313" key="4">
    <source>
        <dbReference type="Proteomes" id="UP000005238"/>
    </source>
</evidence>
<feature type="compositionally biased region" description="Low complexity" evidence="1">
    <location>
        <begin position="216"/>
        <end position="229"/>
    </location>
</feature>
<keyword evidence="4" id="KW-1185">Reference proteome</keyword>
<evidence type="ECO:0000313" key="3">
    <source>
        <dbReference type="EnsemblProtists" id="Phyra74388"/>
    </source>
</evidence>
<reference evidence="4" key="1">
    <citation type="journal article" date="2006" name="Science">
        <title>Phytophthora genome sequences uncover evolutionary origins and mechanisms of pathogenesis.</title>
        <authorList>
            <person name="Tyler B.M."/>
            <person name="Tripathy S."/>
            <person name="Zhang X."/>
            <person name="Dehal P."/>
            <person name="Jiang R.H."/>
            <person name="Aerts A."/>
            <person name="Arredondo F.D."/>
            <person name="Baxter L."/>
            <person name="Bensasson D."/>
            <person name="Beynon J.L."/>
            <person name="Chapman J."/>
            <person name="Damasceno C.M."/>
            <person name="Dorrance A.E."/>
            <person name="Dou D."/>
            <person name="Dickerman A.W."/>
            <person name="Dubchak I.L."/>
            <person name="Garbelotto M."/>
            <person name="Gijzen M."/>
            <person name="Gordon S.G."/>
            <person name="Govers F."/>
            <person name="Grunwald N.J."/>
            <person name="Huang W."/>
            <person name="Ivors K.L."/>
            <person name="Jones R.W."/>
            <person name="Kamoun S."/>
            <person name="Krampis K."/>
            <person name="Lamour K.H."/>
            <person name="Lee M.K."/>
            <person name="McDonald W.H."/>
            <person name="Medina M."/>
            <person name="Meijer H.J."/>
            <person name="Nordberg E.K."/>
            <person name="Maclean D.J."/>
            <person name="Ospina-Giraldo M.D."/>
            <person name="Morris P.F."/>
            <person name="Phuntumart V."/>
            <person name="Putnam N.H."/>
            <person name="Rash S."/>
            <person name="Rose J.K."/>
            <person name="Sakihama Y."/>
            <person name="Salamov A.A."/>
            <person name="Savidor A."/>
            <person name="Scheuring C.F."/>
            <person name="Smith B.M."/>
            <person name="Sobral B.W."/>
            <person name="Terry A."/>
            <person name="Torto-Alalibo T.A."/>
            <person name="Win J."/>
            <person name="Xu Z."/>
            <person name="Zhang H."/>
            <person name="Grigoriev I.V."/>
            <person name="Rokhsar D.S."/>
            <person name="Boore J.L."/>
        </authorList>
    </citation>
    <scope>NUCLEOTIDE SEQUENCE [LARGE SCALE GENOMIC DNA]</scope>
    <source>
        <strain evidence="4">Pr102</strain>
    </source>
</reference>